<gene>
    <name evidence="2" type="ORF">LCGC14_1458730</name>
</gene>
<dbReference type="AlphaFoldDB" id="A0A0F9LWD4"/>
<sequence length="75" mass="8497">MLECCNKKAPFGTFTTDDVLKLMDKAVTTHEPKAWGAVMLRAAKIGWCETTDRYGPSDKTSSHRRPKRVWRSLVA</sequence>
<name>A0A0F9LWD4_9ZZZZ</name>
<dbReference type="EMBL" id="LAZR01010131">
    <property type="protein sequence ID" value="KKM68655.1"/>
    <property type="molecule type" value="Genomic_DNA"/>
</dbReference>
<evidence type="ECO:0000256" key="1">
    <source>
        <dbReference type="SAM" id="MobiDB-lite"/>
    </source>
</evidence>
<feature type="compositionally biased region" description="Basic residues" evidence="1">
    <location>
        <begin position="62"/>
        <end position="75"/>
    </location>
</feature>
<comment type="caution">
    <text evidence="2">The sequence shown here is derived from an EMBL/GenBank/DDBJ whole genome shotgun (WGS) entry which is preliminary data.</text>
</comment>
<proteinExistence type="predicted"/>
<reference evidence="2" key="1">
    <citation type="journal article" date="2015" name="Nature">
        <title>Complex archaea that bridge the gap between prokaryotes and eukaryotes.</title>
        <authorList>
            <person name="Spang A."/>
            <person name="Saw J.H."/>
            <person name="Jorgensen S.L."/>
            <person name="Zaremba-Niedzwiedzka K."/>
            <person name="Martijn J."/>
            <person name="Lind A.E."/>
            <person name="van Eijk R."/>
            <person name="Schleper C."/>
            <person name="Guy L."/>
            <person name="Ettema T.J."/>
        </authorList>
    </citation>
    <scope>NUCLEOTIDE SEQUENCE</scope>
</reference>
<protein>
    <submittedName>
        <fullName evidence="2">Uncharacterized protein</fullName>
    </submittedName>
</protein>
<accession>A0A0F9LWD4</accession>
<organism evidence="2">
    <name type="scientific">marine sediment metagenome</name>
    <dbReference type="NCBI Taxonomy" id="412755"/>
    <lineage>
        <taxon>unclassified sequences</taxon>
        <taxon>metagenomes</taxon>
        <taxon>ecological metagenomes</taxon>
    </lineage>
</organism>
<feature type="region of interest" description="Disordered" evidence="1">
    <location>
        <begin position="52"/>
        <end position="75"/>
    </location>
</feature>
<evidence type="ECO:0000313" key="2">
    <source>
        <dbReference type="EMBL" id="KKM68655.1"/>
    </source>
</evidence>